<keyword evidence="6" id="KW-0813">Transport</keyword>
<dbReference type="PANTHER" id="PTHR30625">
    <property type="entry name" value="PROTEIN TOLQ"/>
    <property type="match status" value="1"/>
</dbReference>
<dbReference type="OrthoDB" id="3178152at2"/>
<dbReference type="EMBL" id="LK996017">
    <property type="protein sequence ID" value="CDX04049.1"/>
    <property type="molecule type" value="Genomic_DNA"/>
</dbReference>
<evidence type="ECO:0000313" key="9">
    <source>
        <dbReference type="EMBL" id="CDX04049.1"/>
    </source>
</evidence>
<evidence type="ECO:0000256" key="6">
    <source>
        <dbReference type="RuleBase" id="RU004057"/>
    </source>
</evidence>
<evidence type="ECO:0000256" key="1">
    <source>
        <dbReference type="ARBA" id="ARBA00004651"/>
    </source>
</evidence>
<keyword evidence="6" id="KW-0653">Protein transport</keyword>
<proteinExistence type="inferred from homology"/>
<dbReference type="GO" id="GO:0005886">
    <property type="term" value="C:plasma membrane"/>
    <property type="evidence" value="ECO:0007669"/>
    <property type="project" value="UniProtKB-SubCell"/>
</dbReference>
<gene>
    <name evidence="10" type="ORF">AT727_13355</name>
    <name evidence="9" type="ORF">DPCES_4163</name>
</gene>
<evidence type="ECO:0000256" key="3">
    <source>
        <dbReference type="ARBA" id="ARBA00022692"/>
    </source>
</evidence>
<keyword evidence="5 7" id="KW-0472">Membrane</keyword>
<accession>A0A098B5D4</accession>
<protein>
    <submittedName>
        <fullName evidence="9 10">Transporter</fullName>
    </submittedName>
</protein>
<evidence type="ECO:0000313" key="11">
    <source>
        <dbReference type="Proteomes" id="UP000054623"/>
    </source>
</evidence>
<dbReference type="PATRIC" id="fig|49338.4.peg.4482"/>
<evidence type="ECO:0000256" key="4">
    <source>
        <dbReference type="ARBA" id="ARBA00022989"/>
    </source>
</evidence>
<dbReference type="RefSeq" id="WP_005812433.1">
    <property type="nucleotide sequence ID" value="NZ_CABKQQ010000041.1"/>
</dbReference>
<comment type="subcellular location">
    <subcellularLocation>
        <location evidence="1">Cell membrane</location>
        <topology evidence="1">Multi-pass membrane protein</topology>
    </subcellularLocation>
    <subcellularLocation>
        <location evidence="6">Membrane</location>
        <topology evidence="6">Multi-pass membrane protein</topology>
    </subcellularLocation>
</comment>
<dbReference type="InterPro" id="IPR050790">
    <property type="entry name" value="ExbB/TolQ_transport"/>
</dbReference>
<dbReference type="Proteomes" id="UP000054623">
    <property type="component" value="Unassembled WGS sequence"/>
</dbReference>
<feature type="domain" description="MotA/TolQ/ExbB proton channel" evidence="8">
    <location>
        <begin position="93"/>
        <end position="196"/>
    </location>
</feature>
<evidence type="ECO:0000313" key="10">
    <source>
        <dbReference type="EMBL" id="KTE89379.1"/>
    </source>
</evidence>
<feature type="transmembrane region" description="Helical" evidence="7">
    <location>
        <begin position="16"/>
        <end position="40"/>
    </location>
</feature>
<dbReference type="Pfam" id="PF01618">
    <property type="entry name" value="MotA_ExbB"/>
    <property type="match status" value="1"/>
</dbReference>
<organism evidence="9">
    <name type="scientific">Desulfitobacterium hafniense</name>
    <name type="common">Desulfitobacterium frappieri</name>
    <dbReference type="NCBI Taxonomy" id="49338"/>
    <lineage>
        <taxon>Bacteria</taxon>
        <taxon>Bacillati</taxon>
        <taxon>Bacillota</taxon>
        <taxon>Clostridia</taxon>
        <taxon>Eubacteriales</taxon>
        <taxon>Desulfitobacteriaceae</taxon>
        <taxon>Desulfitobacterium</taxon>
    </lineage>
</organism>
<dbReference type="GO" id="GO:0017038">
    <property type="term" value="P:protein import"/>
    <property type="evidence" value="ECO:0007669"/>
    <property type="project" value="TreeGrafter"/>
</dbReference>
<keyword evidence="3 7" id="KW-0812">Transmembrane</keyword>
<name>A0A098B5D4_DESHA</name>
<dbReference type="PANTHER" id="PTHR30625:SF3">
    <property type="entry name" value="TOL-PAL SYSTEM PROTEIN TOLQ"/>
    <property type="match status" value="1"/>
</dbReference>
<keyword evidence="2" id="KW-1003">Cell membrane</keyword>
<feature type="transmembrane region" description="Helical" evidence="7">
    <location>
        <begin position="132"/>
        <end position="150"/>
    </location>
</feature>
<evidence type="ECO:0000256" key="7">
    <source>
        <dbReference type="SAM" id="Phobius"/>
    </source>
</evidence>
<evidence type="ECO:0000256" key="5">
    <source>
        <dbReference type="ARBA" id="ARBA00023136"/>
    </source>
</evidence>
<reference evidence="9" key="1">
    <citation type="submission" date="2014-07" db="EMBL/GenBank/DDBJ databases">
        <authorList>
            <person name="Hornung V.Bastian."/>
        </authorList>
    </citation>
    <scope>NUCLEOTIDE SEQUENCE</scope>
    <source>
        <strain evidence="9">PCE-S</strain>
    </source>
</reference>
<feature type="transmembrane region" description="Helical" evidence="7">
    <location>
        <begin position="156"/>
        <end position="180"/>
    </location>
</feature>
<keyword evidence="4 7" id="KW-1133">Transmembrane helix</keyword>
<dbReference type="InterPro" id="IPR002898">
    <property type="entry name" value="MotA_ExbB_proton_chnl"/>
</dbReference>
<comment type="similarity">
    <text evidence="6">Belongs to the exbB/tolQ family.</text>
</comment>
<evidence type="ECO:0000256" key="2">
    <source>
        <dbReference type="ARBA" id="ARBA00022475"/>
    </source>
</evidence>
<reference evidence="10 11" key="2">
    <citation type="submission" date="2015-12" db="EMBL/GenBank/DDBJ databases">
        <title>Draft Genome Sequence of Desulfitobacterium hafniense Strain DH, a Sulfate-reducing Bacterium Isolated from Paddy Soils.</title>
        <authorList>
            <person name="Bao P."/>
            <person name="Zhang X."/>
            <person name="Li G."/>
        </authorList>
    </citation>
    <scope>NUCLEOTIDE SEQUENCE [LARGE SCALE GENOMIC DNA]</scope>
    <source>
        <strain evidence="10 11">DH</strain>
    </source>
</reference>
<dbReference type="AlphaFoldDB" id="A0A098B5D4"/>
<sequence length="224" mass="24362">MEHWLSETLHLIGQGILVPCLIVLVALIITSVWQVGDLLVELFMERRRMKVDIYALIKEIHGAGPEGLRKTIEGSGLIRRQREALQQLVAESKGLPQPSLVAMAQRLLATEEGKYERTTAVTDLVAKLGPMFGLLGTLIPLGPGIVALGMGDTATLSASLAIAFDTAIAGVSSAAVSYVISNIRKRWYDDYLTNFELIMECVLEEVAAHAQEQSPKGRAQITVI</sequence>
<evidence type="ECO:0000259" key="8">
    <source>
        <dbReference type="Pfam" id="PF01618"/>
    </source>
</evidence>
<dbReference type="EMBL" id="LOCK01000083">
    <property type="protein sequence ID" value="KTE89379.1"/>
    <property type="molecule type" value="Genomic_DNA"/>
</dbReference>